<dbReference type="PATRIC" id="fig|1348973.3.peg.1188"/>
<dbReference type="InterPro" id="IPR005883">
    <property type="entry name" value="PilM"/>
</dbReference>
<gene>
    <name evidence="1" type="ORF">M670_01216</name>
</gene>
<evidence type="ECO:0000313" key="1">
    <source>
        <dbReference type="EMBL" id="KEF39448.1"/>
    </source>
</evidence>
<name>A0A072NRB5_SCHAZ</name>
<dbReference type="AlphaFoldDB" id="A0A072NRB5"/>
<dbReference type="EMBL" id="JJRY01000003">
    <property type="protein sequence ID" value="KEF39448.1"/>
    <property type="molecule type" value="Genomic_DNA"/>
</dbReference>
<protein>
    <submittedName>
        <fullName evidence="1">Tfp pilus assembly protein, ATPase PilM</fullName>
    </submittedName>
</protein>
<proteinExistence type="predicted"/>
<dbReference type="Gene3D" id="3.30.420.40">
    <property type="match status" value="1"/>
</dbReference>
<dbReference type="InterPro" id="IPR050696">
    <property type="entry name" value="FtsA/MreB"/>
</dbReference>
<reference evidence="1 2" key="1">
    <citation type="submission" date="2014-04" db="EMBL/GenBank/DDBJ databases">
        <title>Draft genome sequence of Bacillus azotoformans MEV2011, a (co-) denitrifying strain unable to grow in the presence of oxygen.</title>
        <authorList>
            <person name="Nielsen M."/>
            <person name="Schreiber L."/>
            <person name="Finster K."/>
            <person name="Schramm A."/>
        </authorList>
    </citation>
    <scope>NUCLEOTIDE SEQUENCE [LARGE SCALE GENOMIC DNA]</scope>
    <source>
        <strain evidence="1 2">MEV2011</strain>
    </source>
</reference>
<accession>A0A072NRB5</accession>
<organism evidence="1 2">
    <name type="scientific">Schinkia azotoformans MEV2011</name>
    <dbReference type="NCBI Taxonomy" id="1348973"/>
    <lineage>
        <taxon>Bacteria</taxon>
        <taxon>Bacillati</taxon>
        <taxon>Bacillota</taxon>
        <taxon>Bacilli</taxon>
        <taxon>Bacillales</taxon>
        <taxon>Bacillaceae</taxon>
        <taxon>Calidifontibacillus/Schinkia group</taxon>
        <taxon>Schinkia</taxon>
    </lineage>
</organism>
<evidence type="ECO:0000313" key="2">
    <source>
        <dbReference type="Proteomes" id="UP000027936"/>
    </source>
</evidence>
<dbReference type="OrthoDB" id="2690797at2"/>
<dbReference type="PANTHER" id="PTHR32432">
    <property type="entry name" value="CELL DIVISION PROTEIN FTSA-RELATED"/>
    <property type="match status" value="1"/>
</dbReference>
<dbReference type="RefSeq" id="WP_051678079.1">
    <property type="nucleotide sequence ID" value="NZ_JJRY01000003.1"/>
</dbReference>
<dbReference type="Proteomes" id="UP000027936">
    <property type="component" value="Unassembled WGS sequence"/>
</dbReference>
<dbReference type="PANTHER" id="PTHR32432:SF3">
    <property type="entry name" value="ETHANOLAMINE UTILIZATION PROTEIN EUTJ"/>
    <property type="match status" value="1"/>
</dbReference>
<dbReference type="Pfam" id="PF11104">
    <property type="entry name" value="PilM_2"/>
    <property type="match status" value="1"/>
</dbReference>
<comment type="caution">
    <text evidence="1">The sequence shown here is derived from an EMBL/GenBank/DDBJ whole genome shotgun (WGS) entry which is preliminary data.</text>
</comment>
<sequence>MVLRLIRKKITSNIVIKDHVIRYVAIRPSSPFTVREYGERILPEGIIRDGKIMDKESLTLILEECVEDWKIKGQNVRFLVPDQYVVIRKIQIPNDIPDEEIKGYLYLELGASIHLPFEEPVLDVSLLGIAGDKKEVLLFATPEDVVLDYSDVLEEVKLKPMAADISPLSIFRLYAMLDLANPKDHLMVIQYDLEVVNVSLFHEYKPVFMRYLTMDLHFPSWKRDQEGKYVWTGEPDDLIGQMEDIYTEIDRIMNFYKFSLQQGKAEVTHILLTGDHPKYRDIYKRLTDMTEITVDTIDQDFIVDGTGNKLDRAFHLALGLALKEVK</sequence>